<keyword evidence="3" id="KW-0732">Signal</keyword>
<evidence type="ECO:0000256" key="1">
    <source>
        <dbReference type="SAM" id="Coils"/>
    </source>
</evidence>
<protein>
    <recommendedName>
        <fullName evidence="6">DUF3450 domain-containing protein</fullName>
    </recommendedName>
</protein>
<dbReference type="AlphaFoldDB" id="A0A2Z2KGX8"/>
<keyword evidence="5" id="KW-1185">Reference proteome</keyword>
<dbReference type="KEGG" id="pdh:B9T62_38215"/>
<dbReference type="Gene3D" id="1.20.1170.10">
    <property type="match status" value="1"/>
</dbReference>
<reference evidence="4 5" key="1">
    <citation type="submission" date="2017-06" db="EMBL/GenBank/DDBJ databases">
        <title>Complete genome sequence of Paenibacillus donghaensis KCTC 13049T isolated from East Sea sediment, South Korea.</title>
        <authorList>
            <person name="Jung B.K."/>
            <person name="Hong S.-J."/>
            <person name="Shin J.-H."/>
        </authorList>
    </citation>
    <scope>NUCLEOTIDE SEQUENCE [LARGE SCALE GENOMIC DNA]</scope>
    <source>
        <strain evidence="4 5">KCTC 13049</strain>
    </source>
</reference>
<evidence type="ECO:0000256" key="3">
    <source>
        <dbReference type="SAM" id="SignalP"/>
    </source>
</evidence>
<dbReference type="RefSeq" id="WP_087919995.1">
    <property type="nucleotide sequence ID" value="NZ_CP021780.1"/>
</dbReference>
<dbReference type="EMBL" id="CP021780">
    <property type="protein sequence ID" value="ASA26036.1"/>
    <property type="molecule type" value="Genomic_DNA"/>
</dbReference>
<feature type="transmembrane region" description="Helical" evidence="2">
    <location>
        <begin position="129"/>
        <end position="148"/>
    </location>
</feature>
<evidence type="ECO:0000313" key="5">
    <source>
        <dbReference type="Proteomes" id="UP000249890"/>
    </source>
</evidence>
<keyword evidence="2" id="KW-1133">Transmembrane helix</keyword>
<keyword evidence="2" id="KW-0472">Membrane</keyword>
<dbReference type="SUPFAM" id="SSF58100">
    <property type="entry name" value="Bacterial hemolysins"/>
    <property type="match status" value="1"/>
</dbReference>
<sequence>MNNSMIIRRSIRLLCPLLLVLGISLSLPAPAANANYLNDLYNGLETFSELPGEVNKLQDSYQQTMEELQQTKDELGNTMNQLGQTQQEMETYRSQNAALQEQNRQLTQMVDELRDDRAARESYLNRIKVTIFTGIGLVLGYFVLIRLIRFGMRHRSRRGDRLL</sequence>
<keyword evidence="1" id="KW-0175">Coiled coil</keyword>
<feature type="coiled-coil region" evidence="1">
    <location>
        <begin position="54"/>
        <end position="119"/>
    </location>
</feature>
<accession>A0A2Z2KGX8</accession>
<proteinExistence type="predicted"/>
<keyword evidence="2" id="KW-0812">Transmembrane</keyword>
<name>A0A2Z2KGX8_9BACL</name>
<evidence type="ECO:0000313" key="4">
    <source>
        <dbReference type="EMBL" id="ASA26036.1"/>
    </source>
</evidence>
<feature type="signal peptide" evidence="3">
    <location>
        <begin position="1"/>
        <end position="31"/>
    </location>
</feature>
<feature type="chain" id="PRO_5038623977" description="DUF3450 domain-containing protein" evidence="3">
    <location>
        <begin position="32"/>
        <end position="163"/>
    </location>
</feature>
<organism evidence="4 5">
    <name type="scientific">Paenibacillus donghaensis</name>
    <dbReference type="NCBI Taxonomy" id="414771"/>
    <lineage>
        <taxon>Bacteria</taxon>
        <taxon>Bacillati</taxon>
        <taxon>Bacillota</taxon>
        <taxon>Bacilli</taxon>
        <taxon>Bacillales</taxon>
        <taxon>Paenibacillaceae</taxon>
        <taxon>Paenibacillus</taxon>
    </lineage>
</organism>
<evidence type="ECO:0008006" key="6">
    <source>
        <dbReference type="Google" id="ProtNLM"/>
    </source>
</evidence>
<gene>
    <name evidence="4" type="ORF">B9T62_38215</name>
</gene>
<dbReference type="OrthoDB" id="2678845at2"/>
<evidence type="ECO:0000256" key="2">
    <source>
        <dbReference type="SAM" id="Phobius"/>
    </source>
</evidence>
<dbReference type="Proteomes" id="UP000249890">
    <property type="component" value="Chromosome"/>
</dbReference>